<feature type="compositionally biased region" description="Low complexity" evidence="1">
    <location>
        <begin position="145"/>
        <end position="166"/>
    </location>
</feature>
<feature type="compositionally biased region" description="Basic residues" evidence="1">
    <location>
        <begin position="19"/>
        <end position="30"/>
    </location>
</feature>
<dbReference type="OrthoDB" id="6159439at2759"/>
<dbReference type="Proteomes" id="UP000276991">
    <property type="component" value="Unassembled WGS sequence"/>
</dbReference>
<proteinExistence type="predicted"/>
<accession>A0A498SEK0</accession>
<feature type="region of interest" description="Disordered" evidence="1">
    <location>
        <begin position="141"/>
        <end position="166"/>
    </location>
</feature>
<dbReference type="AlphaFoldDB" id="A0A498SEK0"/>
<feature type="non-terminal residue" evidence="2">
    <location>
        <position position="237"/>
    </location>
</feature>
<gene>
    <name evidence="2" type="ORF">NAV_LOCUS6774</name>
</gene>
<name>A0A498SEK0_ACAVI</name>
<organism evidence="2 3">
    <name type="scientific">Acanthocheilonema viteae</name>
    <name type="common">Filarial nematode worm</name>
    <name type="synonym">Dipetalonema viteae</name>
    <dbReference type="NCBI Taxonomy" id="6277"/>
    <lineage>
        <taxon>Eukaryota</taxon>
        <taxon>Metazoa</taxon>
        <taxon>Ecdysozoa</taxon>
        <taxon>Nematoda</taxon>
        <taxon>Chromadorea</taxon>
        <taxon>Rhabditida</taxon>
        <taxon>Spirurina</taxon>
        <taxon>Spiruromorpha</taxon>
        <taxon>Filarioidea</taxon>
        <taxon>Onchocercidae</taxon>
        <taxon>Acanthocheilonema</taxon>
    </lineage>
</organism>
<feature type="region of interest" description="Disordered" evidence="1">
    <location>
        <begin position="19"/>
        <end position="52"/>
    </location>
</feature>
<evidence type="ECO:0000313" key="2">
    <source>
        <dbReference type="EMBL" id="VBB31983.1"/>
    </source>
</evidence>
<evidence type="ECO:0000256" key="1">
    <source>
        <dbReference type="SAM" id="MobiDB-lite"/>
    </source>
</evidence>
<protein>
    <submittedName>
        <fullName evidence="2">Uncharacterized protein</fullName>
    </submittedName>
</protein>
<keyword evidence="3" id="KW-1185">Reference proteome</keyword>
<dbReference type="EMBL" id="UPTC01001484">
    <property type="protein sequence ID" value="VBB31983.1"/>
    <property type="molecule type" value="Genomic_DNA"/>
</dbReference>
<reference evidence="2 3" key="1">
    <citation type="submission" date="2018-08" db="EMBL/GenBank/DDBJ databases">
        <authorList>
            <person name="Laetsch R D."/>
            <person name="Stevens L."/>
            <person name="Kumar S."/>
            <person name="Blaxter L. M."/>
        </authorList>
    </citation>
    <scope>NUCLEOTIDE SEQUENCE [LARGE SCALE GENOMIC DNA]</scope>
</reference>
<dbReference type="STRING" id="6277.A0A498SEK0"/>
<sequence>MPSSLNFSVENLISNHHYHHHHHHYHHRHYYQQQQQQQREICSGKSNSGQTSEADIISHPKILPLNEDDISPAFTATLNKLPSVPLKTSTFNQHFSNAKSTECHENLAELNGSQIECIPGTSRELLVPNIIANQNYKSDYRNFTSNDNNNNNNNDNNNNNNSNNNSISPTSCHPIVCLSAPIPQTLSYFDVLLPHVQMASANPFIMGFNDNDICHNQQKLWSQQWIELIQQSGYRQF</sequence>
<evidence type="ECO:0000313" key="3">
    <source>
        <dbReference type="Proteomes" id="UP000276991"/>
    </source>
</evidence>